<gene>
    <name evidence="1" type="ORF">T11_13776</name>
</gene>
<name>A0A0V1HKT9_9BILA</name>
<organism evidence="1 2">
    <name type="scientific">Trichinella zimbabwensis</name>
    <dbReference type="NCBI Taxonomy" id="268475"/>
    <lineage>
        <taxon>Eukaryota</taxon>
        <taxon>Metazoa</taxon>
        <taxon>Ecdysozoa</taxon>
        <taxon>Nematoda</taxon>
        <taxon>Enoplea</taxon>
        <taxon>Dorylaimia</taxon>
        <taxon>Trichinellida</taxon>
        <taxon>Trichinellidae</taxon>
        <taxon>Trichinella</taxon>
    </lineage>
</organism>
<dbReference type="Proteomes" id="UP000055024">
    <property type="component" value="Unassembled WGS sequence"/>
</dbReference>
<evidence type="ECO:0000313" key="2">
    <source>
        <dbReference type="Proteomes" id="UP000055024"/>
    </source>
</evidence>
<keyword evidence="2" id="KW-1185">Reference proteome</keyword>
<dbReference type="AlphaFoldDB" id="A0A0V1HKT9"/>
<accession>A0A0V1HKT9</accession>
<comment type="caution">
    <text evidence="1">The sequence shown here is derived from an EMBL/GenBank/DDBJ whole genome shotgun (WGS) entry which is preliminary data.</text>
</comment>
<sequence>MLMTYGNIIESDLMKLNSHFNGSSTTRYELTIARLEELFIQYFSSKTARREKHKKENAFR</sequence>
<proteinExistence type="predicted"/>
<reference evidence="1 2" key="1">
    <citation type="submission" date="2015-01" db="EMBL/GenBank/DDBJ databases">
        <title>Evolution of Trichinella species and genotypes.</title>
        <authorList>
            <person name="Korhonen P.K."/>
            <person name="Edoardo P."/>
            <person name="Giuseppe L.R."/>
            <person name="Gasser R.B."/>
        </authorList>
    </citation>
    <scope>NUCLEOTIDE SEQUENCE [LARGE SCALE GENOMIC DNA]</scope>
    <source>
        <strain evidence="1">ISS1029</strain>
    </source>
</reference>
<dbReference type="EMBL" id="JYDP01000053">
    <property type="protein sequence ID" value="KRZ11079.1"/>
    <property type="molecule type" value="Genomic_DNA"/>
</dbReference>
<dbReference type="OrthoDB" id="10274349at2759"/>
<evidence type="ECO:0000313" key="1">
    <source>
        <dbReference type="EMBL" id="KRZ11079.1"/>
    </source>
</evidence>
<protein>
    <submittedName>
        <fullName evidence="1">Uncharacterized protein</fullName>
    </submittedName>
</protein>